<evidence type="ECO:0000313" key="4">
    <source>
        <dbReference type="Proteomes" id="UP000254425"/>
    </source>
</evidence>
<dbReference type="KEGG" id="sarm:DVA86_17435"/>
<sequence>MPGAPVPPQGGGKGKTIGIVVGALVVVGALIGGFFLLSGGDDDSGDNKADKSKQKDQKPSKVAPYKIVPPKSLLDGKYTSTGSSSSEDLADDAKAKRVGVENGTGASDDYKSGELEQLQLAGVYGKVADPDKAADGMFGIVHDNQAKGAQVIDNYKVETTEGPKDYTPAGFDGTVIRCETRKQTGQISGKPVELEFPTCVWADNAAVGVVSQTGAAPTSGTGVYGKSMTQDALAEATAKIREDAREKI</sequence>
<feature type="region of interest" description="Disordered" evidence="1">
    <location>
        <begin position="41"/>
        <end position="111"/>
    </location>
</feature>
<evidence type="ECO:0000313" key="3">
    <source>
        <dbReference type="EMBL" id="AXK34168.1"/>
    </source>
</evidence>
<reference evidence="3 4" key="1">
    <citation type="submission" date="2018-07" db="EMBL/GenBank/DDBJ databases">
        <title>Draft genome of the type strain Streptomyces armeniacus ATCC 15676.</title>
        <authorList>
            <person name="Labana P."/>
            <person name="Gosse J.T."/>
            <person name="Boddy C.N."/>
        </authorList>
    </citation>
    <scope>NUCLEOTIDE SEQUENCE [LARGE SCALE GENOMIC DNA]</scope>
    <source>
        <strain evidence="3 4">ATCC 15676</strain>
    </source>
</reference>
<evidence type="ECO:0000256" key="1">
    <source>
        <dbReference type="SAM" id="MobiDB-lite"/>
    </source>
</evidence>
<keyword evidence="2" id="KW-1133">Transmembrane helix</keyword>
<feature type="transmembrane region" description="Helical" evidence="2">
    <location>
        <begin position="16"/>
        <end position="37"/>
    </location>
</feature>
<keyword evidence="4" id="KW-1185">Reference proteome</keyword>
<feature type="compositionally biased region" description="Basic and acidic residues" evidence="1">
    <location>
        <begin position="45"/>
        <end position="59"/>
    </location>
</feature>
<gene>
    <name evidence="3" type="ORF">DVA86_17435</name>
</gene>
<organism evidence="3 4">
    <name type="scientific">Streptomyces armeniacus</name>
    <dbReference type="NCBI Taxonomy" id="83291"/>
    <lineage>
        <taxon>Bacteria</taxon>
        <taxon>Bacillati</taxon>
        <taxon>Actinomycetota</taxon>
        <taxon>Actinomycetes</taxon>
        <taxon>Kitasatosporales</taxon>
        <taxon>Streptomycetaceae</taxon>
        <taxon>Streptomyces</taxon>
    </lineage>
</organism>
<dbReference type="Proteomes" id="UP000254425">
    <property type="component" value="Chromosome"/>
</dbReference>
<proteinExistence type="predicted"/>
<dbReference type="EMBL" id="CP031320">
    <property type="protein sequence ID" value="AXK34168.1"/>
    <property type="molecule type" value="Genomic_DNA"/>
</dbReference>
<protein>
    <submittedName>
        <fullName evidence="3">Uncharacterized protein</fullName>
    </submittedName>
</protein>
<keyword evidence="2" id="KW-0812">Transmembrane</keyword>
<evidence type="ECO:0000256" key="2">
    <source>
        <dbReference type="SAM" id="Phobius"/>
    </source>
</evidence>
<accession>A0A345XRA2</accession>
<dbReference type="AlphaFoldDB" id="A0A345XRA2"/>
<keyword evidence="2" id="KW-0472">Membrane</keyword>
<name>A0A345XRA2_9ACTN</name>
<feature type="compositionally biased region" description="Polar residues" evidence="1">
    <location>
        <begin position="78"/>
        <end position="87"/>
    </location>
</feature>